<evidence type="ECO:0000256" key="1">
    <source>
        <dbReference type="SAM" id="MobiDB-lite"/>
    </source>
</evidence>
<gene>
    <name evidence="2" type="ORF">GJ744_012268</name>
</gene>
<protein>
    <submittedName>
        <fullName evidence="2">Uncharacterized protein</fullName>
    </submittedName>
</protein>
<reference evidence="2" key="1">
    <citation type="submission" date="2020-02" db="EMBL/GenBank/DDBJ databases">
        <authorList>
            <person name="Palmer J.M."/>
        </authorList>
    </citation>
    <scope>NUCLEOTIDE SEQUENCE</scope>
    <source>
        <strain evidence="2">EPUS1.4</strain>
        <tissue evidence="2">Thallus</tissue>
    </source>
</reference>
<dbReference type="Proteomes" id="UP000606974">
    <property type="component" value="Unassembled WGS sequence"/>
</dbReference>
<accession>A0A8H7AE44</accession>
<organism evidence="2 3">
    <name type="scientific">Endocarpon pusillum</name>
    <dbReference type="NCBI Taxonomy" id="364733"/>
    <lineage>
        <taxon>Eukaryota</taxon>
        <taxon>Fungi</taxon>
        <taxon>Dikarya</taxon>
        <taxon>Ascomycota</taxon>
        <taxon>Pezizomycotina</taxon>
        <taxon>Eurotiomycetes</taxon>
        <taxon>Chaetothyriomycetidae</taxon>
        <taxon>Verrucariales</taxon>
        <taxon>Verrucariaceae</taxon>
        <taxon>Endocarpon</taxon>
    </lineage>
</organism>
<feature type="region of interest" description="Disordered" evidence="1">
    <location>
        <begin position="57"/>
        <end position="82"/>
    </location>
</feature>
<comment type="caution">
    <text evidence="2">The sequence shown here is derived from an EMBL/GenBank/DDBJ whole genome shotgun (WGS) entry which is preliminary data.</text>
</comment>
<dbReference type="AlphaFoldDB" id="A0A8H7AE44"/>
<dbReference type="EMBL" id="JAACFV010000094">
    <property type="protein sequence ID" value="KAF7506117.1"/>
    <property type="molecule type" value="Genomic_DNA"/>
</dbReference>
<evidence type="ECO:0000313" key="2">
    <source>
        <dbReference type="EMBL" id="KAF7506117.1"/>
    </source>
</evidence>
<sequence length="82" mass="8389">MGRRIKIKPNQALQAALGVAGAVLPVNIPPNSAQGAFHNLVHSDASAEAPATRVFVKGGPLTGDSQAQSRHAHGSLSCGRLL</sequence>
<evidence type="ECO:0000313" key="3">
    <source>
        <dbReference type="Proteomes" id="UP000606974"/>
    </source>
</evidence>
<name>A0A8H7AE44_9EURO</name>
<keyword evidence="3" id="KW-1185">Reference proteome</keyword>
<proteinExistence type="predicted"/>